<dbReference type="eggNOG" id="COG3859">
    <property type="taxonomic scope" value="Bacteria"/>
</dbReference>
<dbReference type="OrthoDB" id="9795813at2"/>
<organism evidence="2 3">
    <name type="scientific">Thermobrachium celere DSM 8682</name>
    <dbReference type="NCBI Taxonomy" id="941824"/>
    <lineage>
        <taxon>Bacteria</taxon>
        <taxon>Bacillati</taxon>
        <taxon>Bacillota</taxon>
        <taxon>Clostridia</taxon>
        <taxon>Eubacteriales</taxon>
        <taxon>Clostridiaceae</taxon>
        <taxon>Thermobrachium</taxon>
    </lineage>
</organism>
<name>R7RTH9_9CLOT</name>
<dbReference type="RefSeq" id="WP_018662825.1">
    <property type="nucleotide sequence ID" value="NZ_HF952018.1"/>
</dbReference>
<dbReference type="Gene3D" id="1.10.1760.20">
    <property type="match status" value="1"/>
</dbReference>
<proteinExistence type="predicted"/>
<dbReference type="GO" id="GO:0005886">
    <property type="term" value="C:plasma membrane"/>
    <property type="evidence" value="ECO:0007669"/>
    <property type="project" value="InterPro"/>
</dbReference>
<keyword evidence="1" id="KW-1133">Transmembrane helix</keyword>
<evidence type="ECO:0000256" key="1">
    <source>
        <dbReference type="SAM" id="Phobius"/>
    </source>
</evidence>
<feature type="transmembrane region" description="Helical" evidence="1">
    <location>
        <begin position="113"/>
        <end position="129"/>
    </location>
</feature>
<dbReference type="EMBL" id="CAVN010000097">
    <property type="protein sequence ID" value="CDF58573.1"/>
    <property type="molecule type" value="Genomic_DNA"/>
</dbReference>
<feature type="transmembrane region" description="Helical" evidence="1">
    <location>
        <begin position="12"/>
        <end position="29"/>
    </location>
</feature>
<dbReference type="HOGENOM" id="CLU_090959_0_0_9"/>
<dbReference type="GO" id="GO:0015234">
    <property type="term" value="F:thiamine transmembrane transporter activity"/>
    <property type="evidence" value="ECO:0007669"/>
    <property type="project" value="InterPro"/>
</dbReference>
<dbReference type="AlphaFoldDB" id="R7RTH9"/>
<dbReference type="InterPro" id="IPR012651">
    <property type="entry name" value="Thia_Transptr_ThiT"/>
</dbReference>
<reference evidence="2" key="1">
    <citation type="submission" date="2013-03" db="EMBL/GenBank/DDBJ databases">
        <title>Draft genome sequence of the hydrogen-ethanol-producing anaerobic alkalithermophilic Caloramator celere.</title>
        <authorList>
            <person name="Ciranna A."/>
            <person name="Larjo A."/>
            <person name="Kivisto A."/>
            <person name="Santala V."/>
            <person name="Roos C."/>
            <person name="Karp M."/>
        </authorList>
    </citation>
    <scope>NUCLEOTIDE SEQUENCE [LARGE SCALE GENOMIC DNA]</scope>
    <source>
        <strain evidence="2">DSM 8682</strain>
    </source>
</reference>
<dbReference type="Proteomes" id="UP000014923">
    <property type="component" value="Unassembled WGS sequence"/>
</dbReference>
<comment type="caution">
    <text evidence="2">The sequence shown here is derived from an EMBL/GenBank/DDBJ whole genome shotgun (WGS) entry which is preliminary data.</text>
</comment>
<dbReference type="Pfam" id="PF09515">
    <property type="entry name" value="Thia_YuaJ"/>
    <property type="match status" value="1"/>
</dbReference>
<keyword evidence="1" id="KW-0812">Transmembrane</keyword>
<feature type="transmembrane region" description="Helical" evidence="1">
    <location>
        <begin position="65"/>
        <end position="82"/>
    </location>
</feature>
<feature type="transmembrane region" description="Helical" evidence="1">
    <location>
        <begin position="166"/>
        <end position="191"/>
    </location>
</feature>
<accession>R7RTH9</accession>
<feature type="transmembrane region" description="Helical" evidence="1">
    <location>
        <begin position="141"/>
        <end position="160"/>
    </location>
</feature>
<keyword evidence="3" id="KW-1185">Reference proteome</keyword>
<keyword evidence="1" id="KW-0472">Membrane</keyword>
<dbReference type="NCBIfam" id="TIGR02357">
    <property type="entry name" value="ECF_ThiT_YuaJ"/>
    <property type="match status" value="1"/>
</dbReference>
<evidence type="ECO:0000313" key="2">
    <source>
        <dbReference type="EMBL" id="CDF58573.1"/>
    </source>
</evidence>
<sequence length="205" mass="22641">MNFFNGLNLKIIVWSILALLVAVSIILNKSPKEKKFDTKKLTTASLCIALSFVLSYIRIFKLPQGGSITLGSLIPIFIFAYIYGAKDGILVGAVYGVLQFIQEPYIVHWAQVLIDYPLAFGALGLAGLSKKSLPIGMVLGGFGRLFFHVISGVIFFASYAPEGQNVFVYSFIYNLTYLMPDLILCVVIAFIPQFKKAVKTLEARI</sequence>
<evidence type="ECO:0000313" key="3">
    <source>
        <dbReference type="Proteomes" id="UP000014923"/>
    </source>
</evidence>
<protein>
    <submittedName>
        <fullName evidence="2">Substrate-specific component ThiT of thiamin ECF transporter</fullName>
    </submittedName>
</protein>
<feature type="transmembrane region" description="Helical" evidence="1">
    <location>
        <begin position="41"/>
        <end position="59"/>
    </location>
</feature>
<gene>
    <name evidence="2" type="ORF">TCEL_00619</name>
</gene>